<dbReference type="PANTHER" id="PTHR47782">
    <property type="entry name" value="ZN(II)2CYS6 TRANSCRIPTION FACTOR (EUROFUNG)-RELATED"/>
    <property type="match status" value="1"/>
</dbReference>
<name>A0AB34G5F7_9HYPO</name>
<keyword evidence="11" id="KW-1185">Reference proteome</keyword>
<keyword evidence="3" id="KW-0862">Zinc</keyword>
<dbReference type="SMART" id="SM00906">
    <property type="entry name" value="Fungal_trans"/>
    <property type="match status" value="1"/>
</dbReference>
<keyword evidence="4" id="KW-0805">Transcription regulation</keyword>
<dbReference type="GO" id="GO:0043565">
    <property type="term" value="F:sequence-specific DNA binding"/>
    <property type="evidence" value="ECO:0007669"/>
    <property type="project" value="TreeGrafter"/>
</dbReference>
<feature type="region of interest" description="Disordered" evidence="8">
    <location>
        <begin position="128"/>
        <end position="147"/>
    </location>
</feature>
<reference evidence="10" key="1">
    <citation type="submission" date="2023-01" db="EMBL/GenBank/DDBJ databases">
        <title>The growth and conidiation of Purpureocillium lavendulum are regulated by nitrogen source and histone H3K14 acetylation.</title>
        <authorList>
            <person name="Tang P."/>
            <person name="Han J."/>
            <person name="Zhang C."/>
            <person name="Tang P."/>
            <person name="Qi F."/>
            <person name="Zhang K."/>
            <person name="Liang L."/>
        </authorList>
    </citation>
    <scope>NUCLEOTIDE SEQUENCE</scope>
    <source>
        <strain evidence="10">YMF1.00683</strain>
    </source>
</reference>
<feature type="region of interest" description="Disordered" evidence="8">
    <location>
        <begin position="158"/>
        <end position="188"/>
    </location>
</feature>
<feature type="compositionally biased region" description="Low complexity" evidence="8">
    <location>
        <begin position="32"/>
        <end position="44"/>
    </location>
</feature>
<accession>A0AB34G5F7</accession>
<comment type="caution">
    <text evidence="10">The sequence shown here is derived from an EMBL/GenBank/DDBJ whole genome shotgun (WGS) entry which is preliminary data.</text>
</comment>
<evidence type="ECO:0000256" key="5">
    <source>
        <dbReference type="ARBA" id="ARBA00023125"/>
    </source>
</evidence>
<dbReference type="InterPro" id="IPR052202">
    <property type="entry name" value="Yeast_MetPath_Reg"/>
</dbReference>
<feature type="region of interest" description="Disordered" evidence="8">
    <location>
        <begin position="660"/>
        <end position="687"/>
    </location>
</feature>
<sequence length="757" mass="83409">MLTNSQHCIAHLLQNGRCRRPRSDANAHAKQAEPAAEPAAEAEAGLPAVPKAQDSCKSHIALCSEPRVLIPSAQCDGQLPTCNNCQNAGAACTDGHSARLKDLPRAYIVALKERISWLESVVRTRCPDVDLSGGPRYDEDGPEDESLVNLESDDLDNTQTTHFNPEASTVAPVSTSGIPHEHPRQTSRQPIGAANANALSHEIGLVSLGTNLDPRYIGPSSGYFLARVMLTSKSIAASPPERDAVFSTELVEATHGPLALPRKELAKKLSDAYFEVIHPQYPALHQPTFNATLNKVYESSERDPVSAFQVYMVLAISSRLKPGLPGESYCMSALQYFDRLNVENSLQGLQCLILLTLFAMHSPSIRLNVWYLNYQCIAAVLDLGLQRNITTRSGISLLEQEMRTRIFWVVFTLDRTIATMMGRPIGLRDEACELRLPEGLDDVALTVPGRTQLSPPSSYNPIAYSVHLFRLARINSEIKYVANSIVRDAPAYAYPAVMNIHEWQSGVLQQLDQWASDIPPGEAAQALHMRLICQQRYHTLRMVLLRPSPAIPKPTNEALEQCHHSAKECIRIFAKLYRRNLLVHSWTTFYTLTLSTLTLLYCIKTVSKIGQETDVQALMADLNTSSSILSATGEHWSGAKRCRDILDDLGGSTIRQLLESSRQATSTETQRRRTRSTAVADQRNPSAMAAGIDTTVAPAMMTLQSETEEAFEVPLNLFDDFLTTGSFADYLGGNEPNMDMMMHSLFDDFGSAGADFG</sequence>
<dbReference type="GO" id="GO:0006351">
    <property type="term" value="P:DNA-templated transcription"/>
    <property type="evidence" value="ECO:0007669"/>
    <property type="project" value="InterPro"/>
</dbReference>
<feature type="compositionally biased region" description="Polar residues" evidence="8">
    <location>
        <begin position="158"/>
        <end position="177"/>
    </location>
</feature>
<dbReference type="AlphaFoldDB" id="A0AB34G5F7"/>
<dbReference type="CDD" id="cd14653">
    <property type="entry name" value="ZIP_Gal4p-like"/>
    <property type="match status" value="1"/>
</dbReference>
<evidence type="ECO:0000259" key="9">
    <source>
        <dbReference type="SMART" id="SM00906"/>
    </source>
</evidence>
<keyword evidence="6" id="KW-0804">Transcription</keyword>
<evidence type="ECO:0000256" key="3">
    <source>
        <dbReference type="ARBA" id="ARBA00022833"/>
    </source>
</evidence>
<keyword evidence="2" id="KW-0479">Metal-binding</keyword>
<evidence type="ECO:0000313" key="10">
    <source>
        <dbReference type="EMBL" id="KAJ6446722.1"/>
    </source>
</evidence>
<keyword evidence="5" id="KW-0238">DNA-binding</keyword>
<keyword evidence="7" id="KW-0539">Nucleus</keyword>
<evidence type="ECO:0000256" key="8">
    <source>
        <dbReference type="SAM" id="MobiDB-lite"/>
    </source>
</evidence>
<dbReference type="Proteomes" id="UP001163105">
    <property type="component" value="Unassembled WGS sequence"/>
</dbReference>
<dbReference type="Pfam" id="PF04082">
    <property type="entry name" value="Fungal_trans"/>
    <property type="match status" value="1"/>
</dbReference>
<dbReference type="GO" id="GO:0000981">
    <property type="term" value="F:DNA-binding transcription factor activity, RNA polymerase II-specific"/>
    <property type="evidence" value="ECO:0007669"/>
    <property type="project" value="InterPro"/>
</dbReference>
<proteinExistence type="predicted"/>
<evidence type="ECO:0000256" key="1">
    <source>
        <dbReference type="ARBA" id="ARBA00004123"/>
    </source>
</evidence>
<dbReference type="GO" id="GO:0045944">
    <property type="term" value="P:positive regulation of transcription by RNA polymerase II"/>
    <property type="evidence" value="ECO:0007669"/>
    <property type="project" value="TreeGrafter"/>
</dbReference>
<comment type="subcellular location">
    <subcellularLocation>
        <location evidence="1">Nucleus</location>
    </subcellularLocation>
</comment>
<evidence type="ECO:0000256" key="6">
    <source>
        <dbReference type="ARBA" id="ARBA00023163"/>
    </source>
</evidence>
<feature type="region of interest" description="Disordered" evidence="8">
    <location>
        <begin position="20"/>
        <end position="44"/>
    </location>
</feature>
<evidence type="ECO:0000313" key="11">
    <source>
        <dbReference type="Proteomes" id="UP001163105"/>
    </source>
</evidence>
<dbReference type="Gene3D" id="4.10.240.10">
    <property type="entry name" value="Zn(2)-C6 fungal-type DNA-binding domain"/>
    <property type="match status" value="1"/>
</dbReference>
<dbReference type="CDD" id="cd12148">
    <property type="entry name" value="fungal_TF_MHR"/>
    <property type="match status" value="1"/>
</dbReference>
<feature type="compositionally biased region" description="Basic and acidic residues" evidence="8">
    <location>
        <begin position="21"/>
        <end position="31"/>
    </location>
</feature>
<evidence type="ECO:0000256" key="2">
    <source>
        <dbReference type="ARBA" id="ARBA00022723"/>
    </source>
</evidence>
<dbReference type="GO" id="GO:0008270">
    <property type="term" value="F:zinc ion binding"/>
    <property type="evidence" value="ECO:0007669"/>
    <property type="project" value="InterPro"/>
</dbReference>
<dbReference type="EMBL" id="JAQHRD010000001">
    <property type="protein sequence ID" value="KAJ6446722.1"/>
    <property type="molecule type" value="Genomic_DNA"/>
</dbReference>
<organism evidence="10 11">
    <name type="scientific">Purpureocillium lavendulum</name>
    <dbReference type="NCBI Taxonomy" id="1247861"/>
    <lineage>
        <taxon>Eukaryota</taxon>
        <taxon>Fungi</taxon>
        <taxon>Dikarya</taxon>
        <taxon>Ascomycota</taxon>
        <taxon>Pezizomycotina</taxon>
        <taxon>Sordariomycetes</taxon>
        <taxon>Hypocreomycetidae</taxon>
        <taxon>Hypocreales</taxon>
        <taxon>Ophiocordycipitaceae</taxon>
        <taxon>Purpureocillium</taxon>
    </lineage>
</organism>
<dbReference type="PANTHER" id="PTHR47782:SF1">
    <property type="entry name" value="PYRIMIDINE PATHWAY REGULATORY PROTEIN 1"/>
    <property type="match status" value="1"/>
</dbReference>
<dbReference type="InterPro" id="IPR007219">
    <property type="entry name" value="XnlR_reg_dom"/>
</dbReference>
<dbReference type="InterPro" id="IPR036864">
    <property type="entry name" value="Zn2-C6_fun-type_DNA-bd_sf"/>
</dbReference>
<dbReference type="GO" id="GO:0005634">
    <property type="term" value="C:nucleus"/>
    <property type="evidence" value="ECO:0007669"/>
    <property type="project" value="UniProtKB-SubCell"/>
</dbReference>
<gene>
    <name evidence="10" type="ORF">O9K51_01495</name>
</gene>
<protein>
    <recommendedName>
        <fullName evidence="9">Xylanolytic transcriptional activator regulatory domain-containing protein</fullName>
    </recommendedName>
</protein>
<feature type="domain" description="Xylanolytic transcriptional activator regulatory" evidence="9">
    <location>
        <begin position="369"/>
        <end position="443"/>
    </location>
</feature>
<evidence type="ECO:0000256" key="4">
    <source>
        <dbReference type="ARBA" id="ARBA00023015"/>
    </source>
</evidence>
<evidence type="ECO:0000256" key="7">
    <source>
        <dbReference type="ARBA" id="ARBA00023242"/>
    </source>
</evidence>